<evidence type="ECO:0000313" key="3">
    <source>
        <dbReference type="WBParaSite" id="ACRNAN_scaffold3108.g15370.t1"/>
    </source>
</evidence>
<accession>A0A914DM24</accession>
<sequence length="264" mass="30054">MWSNELARLVQLELKKKQINASPEDIKPLDMTLLYTEDKALCKKLVVDAIENIDYFLDQLKPVFLFTIIAEQQQSYKNLDITGRMVAKTAIFSKLDNLADKDGNTYLSSNDLNDLSQEVINDVIVSVKQSSDYIPDAEEESIIKQLTSSLTEAKVQAKQLSDNQWDSVFWDDMFSRPDIQTQYFNDVITFNKNTNEFKYNNESDRKFRHDIKSKYDDIRFNERTGGGGFSFGGFGLNANGGSKVGTTKHNESSVSNNTRNEGIH</sequence>
<dbReference type="AlphaFoldDB" id="A0A914DM24"/>
<proteinExistence type="predicted"/>
<name>A0A914DM24_9BILA</name>
<keyword evidence="2" id="KW-1185">Reference proteome</keyword>
<dbReference type="Proteomes" id="UP000887540">
    <property type="component" value="Unplaced"/>
</dbReference>
<feature type="compositionally biased region" description="Polar residues" evidence="1">
    <location>
        <begin position="244"/>
        <end position="264"/>
    </location>
</feature>
<organism evidence="2 3">
    <name type="scientific">Acrobeloides nanus</name>
    <dbReference type="NCBI Taxonomy" id="290746"/>
    <lineage>
        <taxon>Eukaryota</taxon>
        <taxon>Metazoa</taxon>
        <taxon>Ecdysozoa</taxon>
        <taxon>Nematoda</taxon>
        <taxon>Chromadorea</taxon>
        <taxon>Rhabditida</taxon>
        <taxon>Tylenchina</taxon>
        <taxon>Cephalobomorpha</taxon>
        <taxon>Cephaloboidea</taxon>
        <taxon>Cephalobidae</taxon>
        <taxon>Acrobeloides</taxon>
    </lineage>
</organism>
<evidence type="ECO:0000256" key="1">
    <source>
        <dbReference type="SAM" id="MobiDB-lite"/>
    </source>
</evidence>
<protein>
    <submittedName>
        <fullName evidence="3">Uncharacterized protein</fullName>
    </submittedName>
</protein>
<feature type="region of interest" description="Disordered" evidence="1">
    <location>
        <begin position="242"/>
        <end position="264"/>
    </location>
</feature>
<evidence type="ECO:0000313" key="2">
    <source>
        <dbReference type="Proteomes" id="UP000887540"/>
    </source>
</evidence>
<reference evidence="3" key="1">
    <citation type="submission" date="2022-11" db="UniProtKB">
        <authorList>
            <consortium name="WormBaseParasite"/>
        </authorList>
    </citation>
    <scope>IDENTIFICATION</scope>
</reference>
<dbReference type="WBParaSite" id="ACRNAN_scaffold3108.g15370.t1">
    <property type="protein sequence ID" value="ACRNAN_scaffold3108.g15370.t1"/>
    <property type="gene ID" value="ACRNAN_scaffold3108.g15370"/>
</dbReference>